<organism evidence="2 3">
    <name type="scientific">Plakobranchus ocellatus</name>
    <dbReference type="NCBI Taxonomy" id="259542"/>
    <lineage>
        <taxon>Eukaryota</taxon>
        <taxon>Metazoa</taxon>
        <taxon>Spiralia</taxon>
        <taxon>Lophotrochozoa</taxon>
        <taxon>Mollusca</taxon>
        <taxon>Gastropoda</taxon>
        <taxon>Heterobranchia</taxon>
        <taxon>Euthyneura</taxon>
        <taxon>Panpulmonata</taxon>
        <taxon>Sacoglossa</taxon>
        <taxon>Placobranchoidea</taxon>
        <taxon>Plakobranchidae</taxon>
        <taxon>Plakobranchus</taxon>
    </lineage>
</organism>
<name>A0AAV3Z9F6_9GAST</name>
<dbReference type="SMART" id="SM00034">
    <property type="entry name" value="CLECT"/>
    <property type="match status" value="1"/>
</dbReference>
<evidence type="ECO:0000259" key="1">
    <source>
        <dbReference type="PROSITE" id="PS50041"/>
    </source>
</evidence>
<proteinExistence type="predicted"/>
<feature type="domain" description="C-type lectin" evidence="1">
    <location>
        <begin position="83"/>
        <end position="200"/>
    </location>
</feature>
<dbReference type="Gene3D" id="3.10.100.10">
    <property type="entry name" value="Mannose-Binding Protein A, subunit A"/>
    <property type="match status" value="1"/>
</dbReference>
<dbReference type="AlphaFoldDB" id="A0AAV3Z9F6"/>
<dbReference type="EMBL" id="BLXT01002583">
    <property type="protein sequence ID" value="GFN95915.1"/>
    <property type="molecule type" value="Genomic_DNA"/>
</dbReference>
<evidence type="ECO:0000313" key="2">
    <source>
        <dbReference type="EMBL" id="GFN95915.1"/>
    </source>
</evidence>
<dbReference type="InterPro" id="IPR016186">
    <property type="entry name" value="C-type_lectin-like/link_sf"/>
</dbReference>
<accession>A0AAV3Z9F6</accession>
<protein>
    <submittedName>
        <fullName evidence="2">Cd209 antigen</fullName>
    </submittedName>
</protein>
<gene>
    <name evidence="2" type="ORF">PoB_002242100</name>
</gene>
<dbReference type="InterPro" id="IPR016187">
    <property type="entry name" value="CTDL_fold"/>
</dbReference>
<keyword evidence="3" id="KW-1185">Reference proteome</keyword>
<dbReference type="CDD" id="cd00037">
    <property type="entry name" value="CLECT"/>
    <property type="match status" value="1"/>
</dbReference>
<dbReference type="Pfam" id="PF00059">
    <property type="entry name" value="Lectin_C"/>
    <property type="match status" value="1"/>
</dbReference>
<dbReference type="InterPro" id="IPR001304">
    <property type="entry name" value="C-type_lectin-like"/>
</dbReference>
<evidence type="ECO:0000313" key="3">
    <source>
        <dbReference type="Proteomes" id="UP000735302"/>
    </source>
</evidence>
<dbReference type="PROSITE" id="PS50041">
    <property type="entry name" value="C_TYPE_LECTIN_2"/>
    <property type="match status" value="1"/>
</dbReference>
<reference evidence="2 3" key="1">
    <citation type="journal article" date="2021" name="Elife">
        <title>Chloroplast acquisition without the gene transfer in kleptoplastic sea slugs, Plakobranchus ocellatus.</title>
        <authorList>
            <person name="Maeda T."/>
            <person name="Takahashi S."/>
            <person name="Yoshida T."/>
            <person name="Shimamura S."/>
            <person name="Takaki Y."/>
            <person name="Nagai Y."/>
            <person name="Toyoda A."/>
            <person name="Suzuki Y."/>
            <person name="Arimoto A."/>
            <person name="Ishii H."/>
            <person name="Satoh N."/>
            <person name="Nishiyama T."/>
            <person name="Hasebe M."/>
            <person name="Maruyama T."/>
            <person name="Minagawa J."/>
            <person name="Obokata J."/>
            <person name="Shigenobu S."/>
        </authorList>
    </citation>
    <scope>NUCLEOTIDE SEQUENCE [LARGE SCALE GENOMIC DNA]</scope>
</reference>
<dbReference type="Proteomes" id="UP000735302">
    <property type="component" value="Unassembled WGS sequence"/>
</dbReference>
<sequence length="205" mass="23456">MTSVDSHSRDLELLLWLLPPFEPAGFFPYLTLVLEKYLISSVALAISAISARVVGSSQKECLRVAKFGQVCVPRYWISKVFPKTNSVYFVSRRKAQIALSRRNELCKSIGGYLVELDSLEEQLFVTQILKDHDIHFAITGANDFKREGTFVYYNSKKPIPALKWWPGMPDNWKNAEDCVQIWWGGLNDINCEGRCPHICEIRLKV</sequence>
<comment type="caution">
    <text evidence="2">The sequence shown here is derived from an EMBL/GenBank/DDBJ whole genome shotgun (WGS) entry which is preliminary data.</text>
</comment>
<dbReference type="SUPFAM" id="SSF56436">
    <property type="entry name" value="C-type lectin-like"/>
    <property type="match status" value="1"/>
</dbReference>